<dbReference type="OrthoDB" id="2012278at2759"/>
<comment type="subcellular location">
    <subcellularLocation>
        <location evidence="1">Membrane</location>
    </subcellularLocation>
</comment>
<keyword evidence="8" id="KW-1185">Reference proteome</keyword>
<dbReference type="GO" id="GO:0005829">
    <property type="term" value="C:cytosol"/>
    <property type="evidence" value="ECO:0007669"/>
    <property type="project" value="TreeGrafter"/>
</dbReference>
<keyword evidence="2" id="KW-0812">Transmembrane</keyword>
<evidence type="ECO:0000256" key="2">
    <source>
        <dbReference type="ARBA" id="ARBA00022692"/>
    </source>
</evidence>
<dbReference type="SMART" id="SM01158">
    <property type="entry name" value="DUF1741"/>
    <property type="match status" value="1"/>
</dbReference>
<dbReference type="PANTHER" id="PTHR13608">
    <property type="entry name" value="ARMADILLO-LIKE HELICAL DOMAIN-CONTAINING PROTEIN 3"/>
    <property type="match status" value="1"/>
</dbReference>
<sequence>MGPNSAIKRTTKTEFDANSSTLEGEDPSVGNANFWDEFFLLKPKLNNIELEMSKLSVEQLMALQPRLNLLLCRCHDTMSDDKSIRAVNAAQTFCGILKGIYAKTPLSEQVLHFVFGLETSDAKFQSMIEQINIHLNGEFPQTLKSVCLKLLLVMATGTDNVSSNKLLEYLMVHSIHETLINILSNVSLRKLFGHEAVMLLTLLVNYRKFESINPYMVKLSILDDELALHGFGQVVGVSLAEFNNRFAAEIQEAHSRGIISALTSAVGSFFSPEEVDSKSASIRANIGMLLALYEAAHLNRNFVATITQAQADLVNKKSAEDSMTEETKDTEDQIMSDLSSGSSNLLVTFLEYCSILMQETKSEASCNTVKLCFIILSCICEDQYANSLMHDANFVFSVTLHRMPMRHRKVPPQKLSTSPRPLACAFLDLMVEFLVSHMMKKLPLELHHLCLGIIHRLLAYQKRSRVRLSFPWSDLWSSLIALLKYLLANEANMAKRLNIFSVCLQVINVFNLFITYGDTFLSDPASYDCLYYEIIRMHDVFEGLYSMALRYSSIENNEFKDYALKLTHALVNIRAIINHFSPKIEQYMAANGVSPLTEEQVLEVVRLNYQSLTLKLQESLDQYERYSEKPHQSFFTQMVSFLYWKLQMFFPPF</sequence>
<evidence type="ECO:0000313" key="7">
    <source>
        <dbReference type="EMBL" id="CAD7252175.1"/>
    </source>
</evidence>
<dbReference type="PANTHER" id="PTHR13608:SF3">
    <property type="entry name" value="ARMADILLO-LIKE HELICAL DOMAIN-CONTAINING PROTEIN 3"/>
    <property type="match status" value="1"/>
</dbReference>
<dbReference type="GO" id="GO:0016020">
    <property type="term" value="C:membrane"/>
    <property type="evidence" value="ECO:0007669"/>
    <property type="project" value="UniProtKB-SubCell"/>
</dbReference>
<dbReference type="InterPro" id="IPR039868">
    <property type="entry name" value="ARMD3-like"/>
</dbReference>
<keyword evidence="4" id="KW-0472">Membrane</keyword>
<keyword evidence="3" id="KW-1133">Transmembrane helix</keyword>
<protein>
    <recommendedName>
        <fullName evidence="6">Armadillo-like helical domain-containing protein</fullName>
    </recommendedName>
</protein>
<name>A0A7R9ADP8_9CRUS</name>
<evidence type="ECO:0000256" key="5">
    <source>
        <dbReference type="SAM" id="MobiDB-lite"/>
    </source>
</evidence>
<dbReference type="EMBL" id="CAJPEV010004175">
    <property type="protein sequence ID" value="CAG0901319.1"/>
    <property type="molecule type" value="Genomic_DNA"/>
</dbReference>
<feature type="domain" description="Armadillo-like helical" evidence="6">
    <location>
        <begin position="413"/>
        <end position="649"/>
    </location>
</feature>
<evidence type="ECO:0000259" key="6">
    <source>
        <dbReference type="SMART" id="SM01158"/>
    </source>
</evidence>
<dbReference type="Pfam" id="PF08427">
    <property type="entry name" value="ARMH3_C"/>
    <property type="match status" value="1"/>
</dbReference>
<reference evidence="7" key="1">
    <citation type="submission" date="2020-11" db="EMBL/GenBank/DDBJ databases">
        <authorList>
            <person name="Tran Van P."/>
        </authorList>
    </citation>
    <scope>NUCLEOTIDE SEQUENCE</scope>
</reference>
<evidence type="ECO:0000256" key="3">
    <source>
        <dbReference type="ARBA" id="ARBA00022989"/>
    </source>
</evidence>
<gene>
    <name evidence="7" type="ORF">DSTB1V02_LOCUS11934</name>
</gene>
<proteinExistence type="predicted"/>
<dbReference type="InterPro" id="IPR013636">
    <property type="entry name" value="ARMH3_C"/>
</dbReference>
<evidence type="ECO:0000256" key="1">
    <source>
        <dbReference type="ARBA" id="ARBA00004370"/>
    </source>
</evidence>
<evidence type="ECO:0000256" key="4">
    <source>
        <dbReference type="ARBA" id="ARBA00023136"/>
    </source>
</evidence>
<feature type="region of interest" description="Disordered" evidence="5">
    <location>
        <begin position="1"/>
        <end position="26"/>
    </location>
</feature>
<evidence type="ECO:0000313" key="8">
    <source>
        <dbReference type="Proteomes" id="UP000677054"/>
    </source>
</evidence>
<dbReference type="EMBL" id="LR903692">
    <property type="protein sequence ID" value="CAD7252175.1"/>
    <property type="molecule type" value="Genomic_DNA"/>
</dbReference>
<accession>A0A7R9ADP8</accession>
<dbReference type="AlphaFoldDB" id="A0A7R9ADP8"/>
<dbReference type="Proteomes" id="UP000677054">
    <property type="component" value="Unassembled WGS sequence"/>
</dbReference>
<organism evidence="7">
    <name type="scientific">Darwinula stevensoni</name>
    <dbReference type="NCBI Taxonomy" id="69355"/>
    <lineage>
        <taxon>Eukaryota</taxon>
        <taxon>Metazoa</taxon>
        <taxon>Ecdysozoa</taxon>
        <taxon>Arthropoda</taxon>
        <taxon>Crustacea</taxon>
        <taxon>Oligostraca</taxon>
        <taxon>Ostracoda</taxon>
        <taxon>Podocopa</taxon>
        <taxon>Podocopida</taxon>
        <taxon>Darwinulocopina</taxon>
        <taxon>Darwinuloidea</taxon>
        <taxon>Darwinulidae</taxon>
        <taxon>Darwinula</taxon>
    </lineage>
</organism>